<dbReference type="KEGG" id="bmus:118896644"/>
<dbReference type="RefSeq" id="XP_036710629.1">
    <property type="nucleotide sequence ID" value="XM_036854734.1"/>
</dbReference>
<dbReference type="Pfam" id="PF01927">
    <property type="entry name" value="Mut7-C"/>
    <property type="match status" value="1"/>
</dbReference>
<reference evidence="8" key="1">
    <citation type="submission" date="2025-08" db="UniProtKB">
        <authorList>
            <consortium name="RefSeq"/>
        </authorList>
    </citation>
    <scope>IDENTIFICATION</scope>
    <source>
        <tissue evidence="8">Epidermis and Blubber</tissue>
    </source>
</reference>
<feature type="domain" description="3'-5' exonuclease" evidence="5">
    <location>
        <begin position="804"/>
        <end position="854"/>
    </location>
</feature>
<dbReference type="InterPro" id="IPR002782">
    <property type="entry name" value="Mut7-C_RNAse_dom"/>
</dbReference>
<evidence type="ECO:0000313" key="7">
    <source>
        <dbReference type="Proteomes" id="UP000694857"/>
    </source>
</evidence>
<dbReference type="InterPro" id="IPR002562">
    <property type="entry name" value="3'-5'_exonuclease_dom"/>
</dbReference>
<feature type="region of interest" description="Disordered" evidence="4">
    <location>
        <begin position="739"/>
        <end position="771"/>
    </location>
</feature>
<feature type="compositionally biased region" description="Basic and acidic residues" evidence="4">
    <location>
        <begin position="100"/>
        <end position="119"/>
    </location>
</feature>
<dbReference type="InterPro" id="IPR036397">
    <property type="entry name" value="RNaseH_sf"/>
</dbReference>
<dbReference type="CTD" id="54932"/>
<name>A0A8B8XM47_BALMU</name>
<evidence type="ECO:0000256" key="3">
    <source>
        <dbReference type="ARBA" id="ARBA00022839"/>
    </source>
</evidence>
<dbReference type="PANTHER" id="PTHR47765:SF2">
    <property type="entry name" value="EXONUCLEASE MUT-7 HOMOLOG"/>
    <property type="match status" value="1"/>
</dbReference>
<keyword evidence="1" id="KW-0540">Nuclease</keyword>
<keyword evidence="2" id="KW-0378">Hydrolase</keyword>
<keyword evidence="7" id="KW-1185">Reference proteome</keyword>
<dbReference type="Gene3D" id="3.30.420.10">
    <property type="entry name" value="Ribonuclease H-like superfamily/Ribonuclease H"/>
    <property type="match status" value="1"/>
</dbReference>
<sequence>MTRWTPARPHGGSRRFLAGARRARPAALGVPHGSGGVAGGRGPRSRGPGIRRPAWSCGGPPRRTGGSGTDTGARYLVRGGAGRAGVRQVNQASCGPRRPLAAERPHPRQPRPRNDDAPKQRPGGPPKPAPPHRPDQDPSQPPGSSPDPAPPLRTNHAPKQRPGSSPRVNPAPLDFRLEVRQLALPGSPPTARQASSASVRCGKPSGPAAEAVAAAGPRFRADPADSAPCLSLRMDPGDPAGDPAGEPAAGDTAGDPASGECVPMGRDPLLFLQTLQTLWSTRELGQLREEAQRGFAALEDPLAALLDMLDGSRGWRGKGPSLEAWVARELKRCLQAQPCPGPARGSPGLKQLQARAVKLLAESPPGLVEPLVSIFQLQDADRSPLLAHVHRLHQEGKFNEAIVLGTKLRLQADLDVEKTCIPLLLQDKADLVERYVDGFPDLQRRLLALLDSWCQPGFDIRVVARRYPQTTLRLERLSPRALGRQVLRLLERHGLDPALCPNVVTQQRLAALRYLCYKRLVERSVPRESWAEHVQGLVGQDQGLQEQLLASHDDAAPAAPPALGLLLPEQRLPASVAAELRQLRVPERTAEAPLEDGKDDYYQLPISREHLHFLASWEDLARHQEELLQPGRVVSVDLEWRPSFGAGGRPRASLMQVAVEGRVFLLDLPRLSSPAGGQAPQAFSRLVSRLLADPSITKLGYGMAGDLRSLGASCPALAQAEKQLQGSVDLLQVHRQVTRDPGRACHHTSPRFPRTSPALPTNPHPRSSQHTPLGLKALASELTSGQMRAADRPAPGVDGAAGPRGLSLLVRQVLGKPLDKMQQLSNWDRRPLGEGQLVYAAADAYCLLEVYWALCREPARFHLSGDLARSLRLGRGERAGAGELPPLQKASASPQQVPAGEDAAPEVPARAFRVVCDSMLQGLARRLRCLGIDVLVLATGEDHRRAAEVARREGRIILTSGLPYHKLRAQVGAGRCLSVDCSLKARQQATAVIRHFNVRVTHSDIFSRCQACNCHQYLKVSKDVMKQLVWLSGHPEGPSGTGDEATQIEDERETGLRGSSRGCRPRSPAQLHPGDSSVTRGPGVAAGPGQTEAGARERPGPQAQGDEARVLPGPPGRSGPSSTLPFPPAQPSRERRGQLTGTWSSRHARPIQLGFPPPHPSAAQTSCVCPGTLRAHSLTASPS</sequence>
<organism evidence="7 8">
    <name type="scientific">Balaenoptera musculus</name>
    <name type="common">Blue whale</name>
    <dbReference type="NCBI Taxonomy" id="9771"/>
    <lineage>
        <taxon>Eukaryota</taxon>
        <taxon>Metazoa</taxon>
        <taxon>Chordata</taxon>
        <taxon>Craniata</taxon>
        <taxon>Vertebrata</taxon>
        <taxon>Euteleostomi</taxon>
        <taxon>Mammalia</taxon>
        <taxon>Eutheria</taxon>
        <taxon>Laurasiatheria</taxon>
        <taxon>Artiodactyla</taxon>
        <taxon>Whippomorpha</taxon>
        <taxon>Cetacea</taxon>
        <taxon>Mysticeti</taxon>
        <taxon>Balaenopteridae</taxon>
        <taxon>Balaenoptera</taxon>
    </lineage>
</organism>
<dbReference type="InterPro" id="IPR037432">
    <property type="entry name" value="Mut-7_DEDDy_dom"/>
</dbReference>
<feature type="compositionally biased region" description="Low complexity" evidence="4">
    <location>
        <begin position="1057"/>
        <end position="1068"/>
    </location>
</feature>
<feature type="compositionally biased region" description="Low complexity" evidence="4">
    <location>
        <begin position="45"/>
        <end position="89"/>
    </location>
</feature>
<feature type="compositionally biased region" description="Pro residues" evidence="4">
    <location>
        <begin position="139"/>
        <end position="151"/>
    </location>
</feature>
<feature type="compositionally biased region" description="Gly residues" evidence="4">
    <location>
        <begin position="32"/>
        <end position="42"/>
    </location>
</feature>
<dbReference type="Proteomes" id="UP000694857">
    <property type="component" value="Chromosome 6"/>
</dbReference>
<dbReference type="GO" id="GO:0003676">
    <property type="term" value="F:nucleic acid binding"/>
    <property type="evidence" value="ECO:0007669"/>
    <property type="project" value="InterPro"/>
</dbReference>
<feature type="compositionally biased region" description="Low complexity" evidence="4">
    <location>
        <begin position="237"/>
        <end position="257"/>
    </location>
</feature>
<dbReference type="InterPro" id="IPR012337">
    <property type="entry name" value="RNaseH-like_sf"/>
</dbReference>
<evidence type="ECO:0000256" key="4">
    <source>
        <dbReference type="SAM" id="MobiDB-lite"/>
    </source>
</evidence>
<dbReference type="CDD" id="cd06146">
    <property type="entry name" value="mut-7_like_exo"/>
    <property type="match status" value="1"/>
</dbReference>
<protein>
    <submittedName>
        <fullName evidence="8">Exonuclease mut-7 homolog isoform X1</fullName>
    </submittedName>
</protein>
<feature type="domain" description="Mut7-C RNAse" evidence="6">
    <location>
        <begin position="913"/>
        <end position="1024"/>
    </location>
</feature>
<dbReference type="SUPFAM" id="SSF53098">
    <property type="entry name" value="Ribonuclease H-like"/>
    <property type="match status" value="1"/>
</dbReference>
<keyword evidence="3 8" id="KW-0269">Exonuclease</keyword>
<evidence type="ECO:0000256" key="1">
    <source>
        <dbReference type="ARBA" id="ARBA00022722"/>
    </source>
</evidence>
<feature type="region of interest" description="Disordered" evidence="4">
    <location>
        <begin position="1"/>
        <end position="260"/>
    </location>
</feature>
<evidence type="ECO:0000256" key="2">
    <source>
        <dbReference type="ARBA" id="ARBA00022801"/>
    </source>
</evidence>
<dbReference type="InterPro" id="IPR052408">
    <property type="entry name" value="Exonuclease_MUT-7-like"/>
</dbReference>
<dbReference type="PANTHER" id="PTHR47765">
    <property type="entry name" value="3'-5' EXONUCLEASE DOMAIN-CONTAINING PROTEIN"/>
    <property type="match status" value="1"/>
</dbReference>
<dbReference type="GeneID" id="118896644"/>
<dbReference type="GO" id="GO:0008408">
    <property type="term" value="F:3'-5' exonuclease activity"/>
    <property type="evidence" value="ECO:0007669"/>
    <property type="project" value="InterPro"/>
</dbReference>
<evidence type="ECO:0000259" key="5">
    <source>
        <dbReference type="Pfam" id="PF01612"/>
    </source>
</evidence>
<feature type="compositionally biased region" description="Low complexity" evidence="4">
    <location>
        <begin position="14"/>
        <end position="31"/>
    </location>
</feature>
<dbReference type="Pfam" id="PF01612">
    <property type="entry name" value="DNA_pol_A_exo1"/>
    <property type="match status" value="1"/>
</dbReference>
<dbReference type="GO" id="GO:0006139">
    <property type="term" value="P:nucleobase-containing compound metabolic process"/>
    <property type="evidence" value="ECO:0007669"/>
    <property type="project" value="InterPro"/>
</dbReference>
<evidence type="ECO:0000259" key="6">
    <source>
        <dbReference type="Pfam" id="PF01927"/>
    </source>
</evidence>
<dbReference type="OrthoDB" id="18193at2759"/>
<evidence type="ECO:0000313" key="8">
    <source>
        <dbReference type="RefSeq" id="XP_036710629.1"/>
    </source>
</evidence>
<gene>
    <name evidence="8" type="primary">EXD3</name>
</gene>
<feature type="region of interest" description="Disordered" evidence="4">
    <location>
        <begin position="880"/>
        <end position="902"/>
    </location>
</feature>
<dbReference type="AlphaFoldDB" id="A0A8B8XM47"/>
<feature type="region of interest" description="Disordered" evidence="4">
    <location>
        <begin position="1031"/>
        <end position="1166"/>
    </location>
</feature>
<accession>A0A8B8XM47</accession>
<proteinExistence type="predicted"/>